<name>A0ABN9YX08_9LACO</name>
<dbReference type="RefSeq" id="WP_338346366.1">
    <property type="nucleotide sequence ID" value="NZ_CAUZLR010000010.1"/>
</dbReference>
<feature type="compositionally biased region" description="Polar residues" evidence="1">
    <location>
        <begin position="573"/>
        <end position="582"/>
    </location>
</feature>
<dbReference type="Pfam" id="PF26635">
    <property type="entry name" value="DUF8208"/>
    <property type="match status" value="1"/>
</dbReference>
<keyword evidence="2" id="KW-0472">Membrane</keyword>
<feature type="compositionally biased region" description="Polar residues" evidence="1">
    <location>
        <begin position="619"/>
        <end position="636"/>
    </location>
</feature>
<feature type="region of interest" description="Disordered" evidence="1">
    <location>
        <begin position="413"/>
        <end position="465"/>
    </location>
</feature>
<sequence length="657" mass="70995">MENLPSFSNPNVTFYQSWSDYLAPYPRLFMQIAQWFLYGISIILYSLGKAVQTAYMKTFEFFSFGGIFLNPSDPTYQAWGLGKIAALFLYAGIVALVLYMGFKMLQLMWTGGKKGREFPKGVVLTLATLVFLGPLWGIVSRTAPAIVQDLVGGNNQSIQTKLWANNSTNLYDLASHKFDASTVKDSRASINDEDIRGPLYKSLMTDGDYEKKLGKDKYQVFQYKLGADKTVQKTTGSKLIGGDLFRDEYPVMKVNWLGIILGEVVFIIVTFFAIIKVVKAIYILAFYIGSSVYFGLRDGTEGKRVQEILKQIEGEVTAIVLSPVSLIFFFAWIDFAFNLLNNWNLDTMTFAILSIGVLIGGLAGLDKGFSLIEGWTGTTTKNNPMANIMGAQMAARGLGGIGRKLGSTARTAISTAKGDRNNKKHQVNEHGKNADDDGNKVPTAGQAKSNPDGQGKKPSINKHRGAKAAKNLGAIAGVTSHPIKTAKSAGKAGKNAALDAARAGKDAAVDKAKSAAKNVKDYGKNLQDSFSEGHQAAKDFADQNPTGKTVSPDSINAHQNEPSGGAVSEQPDRSNVPNTQPEVNRHSVPAGPTGQSNNPPVRQPAPEKKPIAGSPVKPSASQGPKQSKTGPATTKAKSQKEQDVDFIKDIFNDKNKS</sequence>
<feature type="compositionally biased region" description="Basic and acidic residues" evidence="1">
    <location>
        <begin position="417"/>
        <end position="439"/>
    </location>
</feature>
<dbReference type="Proteomes" id="UP001314261">
    <property type="component" value="Unassembled WGS sequence"/>
</dbReference>
<feature type="transmembrane region" description="Helical" evidence="2">
    <location>
        <begin position="122"/>
        <end position="139"/>
    </location>
</feature>
<feature type="compositionally biased region" description="Polar residues" evidence="1">
    <location>
        <begin position="543"/>
        <end position="562"/>
    </location>
</feature>
<keyword evidence="2" id="KW-1133">Transmembrane helix</keyword>
<keyword evidence="2" id="KW-0812">Transmembrane</keyword>
<dbReference type="NCBIfam" id="NF045890">
    <property type="entry name" value="conj_pls20_p028"/>
    <property type="match status" value="1"/>
</dbReference>
<feature type="transmembrane region" description="Helical" evidence="2">
    <location>
        <begin position="316"/>
        <end position="335"/>
    </location>
</feature>
<feature type="transmembrane region" description="Helical" evidence="2">
    <location>
        <begin position="254"/>
        <end position="274"/>
    </location>
</feature>
<feature type="region of interest" description="Disordered" evidence="1">
    <location>
        <begin position="526"/>
        <end position="657"/>
    </location>
</feature>
<feature type="transmembrane region" description="Helical" evidence="2">
    <location>
        <begin position="84"/>
        <end position="102"/>
    </location>
</feature>
<keyword evidence="5" id="KW-1185">Reference proteome</keyword>
<feature type="domain" description="DUF8208" evidence="3">
    <location>
        <begin position="28"/>
        <end position="355"/>
    </location>
</feature>
<dbReference type="InterPro" id="IPR058521">
    <property type="entry name" value="DUF8208"/>
</dbReference>
<feature type="transmembrane region" description="Helical" evidence="2">
    <location>
        <begin position="280"/>
        <end position="296"/>
    </location>
</feature>
<proteinExistence type="predicted"/>
<evidence type="ECO:0000259" key="3">
    <source>
        <dbReference type="Pfam" id="PF26635"/>
    </source>
</evidence>
<feature type="transmembrane region" description="Helical" evidence="2">
    <location>
        <begin position="347"/>
        <end position="365"/>
    </location>
</feature>
<reference evidence="4 5" key="1">
    <citation type="submission" date="2023-10" db="EMBL/GenBank/DDBJ databases">
        <authorList>
            <person name="Botero Cardona J."/>
        </authorList>
    </citation>
    <scope>NUCLEOTIDE SEQUENCE [LARGE SCALE GENOMIC DNA]</scope>
    <source>
        <strain evidence="4 5">R-54839</strain>
    </source>
</reference>
<protein>
    <recommendedName>
        <fullName evidence="3">DUF8208 domain-containing protein</fullName>
    </recommendedName>
</protein>
<evidence type="ECO:0000256" key="2">
    <source>
        <dbReference type="SAM" id="Phobius"/>
    </source>
</evidence>
<evidence type="ECO:0000256" key="1">
    <source>
        <dbReference type="SAM" id="MobiDB-lite"/>
    </source>
</evidence>
<organism evidence="4 5">
    <name type="scientific">Fructobacillus fructosus</name>
    <dbReference type="NCBI Taxonomy" id="1631"/>
    <lineage>
        <taxon>Bacteria</taxon>
        <taxon>Bacillati</taxon>
        <taxon>Bacillota</taxon>
        <taxon>Bacilli</taxon>
        <taxon>Lactobacillales</taxon>
        <taxon>Lactobacillaceae</taxon>
        <taxon>Fructobacillus</taxon>
    </lineage>
</organism>
<dbReference type="InterPro" id="IPR058066">
    <property type="entry name" value="pXO2-14_N"/>
</dbReference>
<feature type="compositionally biased region" description="Basic and acidic residues" evidence="1">
    <location>
        <begin position="638"/>
        <end position="657"/>
    </location>
</feature>
<gene>
    <name evidence="4" type="ORF">R54839_PPFHFPJH_01382</name>
</gene>
<evidence type="ECO:0000313" key="4">
    <source>
        <dbReference type="EMBL" id="CAK1251339.1"/>
    </source>
</evidence>
<feature type="transmembrane region" description="Helical" evidence="2">
    <location>
        <begin position="28"/>
        <end position="47"/>
    </location>
</feature>
<comment type="caution">
    <text evidence="4">The sequence shown here is derived from an EMBL/GenBank/DDBJ whole genome shotgun (WGS) entry which is preliminary data.</text>
</comment>
<evidence type="ECO:0000313" key="5">
    <source>
        <dbReference type="Proteomes" id="UP001314261"/>
    </source>
</evidence>
<dbReference type="EMBL" id="CAUZLR010000010">
    <property type="protein sequence ID" value="CAK1251339.1"/>
    <property type="molecule type" value="Genomic_DNA"/>
</dbReference>
<accession>A0ABN9YX08</accession>